<dbReference type="AlphaFoldDB" id="A0A139H2F8"/>
<accession>A0A139H2F8</accession>
<proteinExistence type="predicted"/>
<organism evidence="1 2">
    <name type="scientific">Pseudocercospora eumusae</name>
    <dbReference type="NCBI Taxonomy" id="321146"/>
    <lineage>
        <taxon>Eukaryota</taxon>
        <taxon>Fungi</taxon>
        <taxon>Dikarya</taxon>
        <taxon>Ascomycota</taxon>
        <taxon>Pezizomycotina</taxon>
        <taxon>Dothideomycetes</taxon>
        <taxon>Dothideomycetidae</taxon>
        <taxon>Mycosphaerellales</taxon>
        <taxon>Mycosphaerellaceae</taxon>
        <taxon>Pseudocercospora</taxon>
    </lineage>
</organism>
<dbReference type="SUPFAM" id="SSF55486">
    <property type="entry name" value="Metalloproteases ('zincins'), catalytic domain"/>
    <property type="match status" value="1"/>
</dbReference>
<evidence type="ECO:0000313" key="2">
    <source>
        <dbReference type="Proteomes" id="UP000070133"/>
    </source>
</evidence>
<dbReference type="OrthoDB" id="2119228at2759"/>
<dbReference type="EMBL" id="LFZN01000169">
    <property type="protein sequence ID" value="KXS96622.1"/>
    <property type="molecule type" value="Genomic_DNA"/>
</dbReference>
<gene>
    <name evidence="1" type="ORF">AC578_10447</name>
</gene>
<evidence type="ECO:0000313" key="1">
    <source>
        <dbReference type="EMBL" id="KXS96624.1"/>
    </source>
</evidence>
<protein>
    <recommendedName>
        <fullName evidence="3">Lysine-specific metallo-endopeptidase domain-containing protein</fullName>
    </recommendedName>
</protein>
<dbReference type="GO" id="GO:0008237">
    <property type="term" value="F:metallopeptidase activity"/>
    <property type="evidence" value="ECO:0007669"/>
    <property type="project" value="InterPro"/>
</dbReference>
<dbReference type="EMBL" id="LFZN01000169">
    <property type="protein sequence ID" value="KXS96623.1"/>
    <property type="molecule type" value="Genomic_DNA"/>
</dbReference>
<dbReference type="Proteomes" id="UP000070133">
    <property type="component" value="Unassembled WGS sequence"/>
</dbReference>
<sequence>MVKIYKVDAFDLFKYIKQRQHCRSLLRNQQRFKHLNSKVATANMYLVAGLLAAWSLSSVHAKPLPTPSKVVEKRADLPAPSTYPLGDACGNEWQYLNFNPDDDTDKGRLQKLHDVICIGELRALSSWGAKAASDAKSSINEAYDLYFATEDPDSRDVVNEVLMMIAGQSSSEGMIGEIVGTMIVDNLDFGAETDNQCDDEGNTLGYTVKDTLDDREKIHFCPAGFDIPTSGPDITCGNLDKYPSEKMDTFSRLALHETLHYSTIGPESSLDEQIIDAKNPGDLEYAYFPERTHGLIDDDQDDSPDLPPVNADSYAWMALTAWVGYNCSPEDEKDFYDSYFPNEPPKYM</sequence>
<keyword evidence="2" id="KW-1185">Reference proteome</keyword>
<name>A0A139H2F8_9PEZI</name>
<dbReference type="Gene3D" id="3.40.390.10">
    <property type="entry name" value="Collagenase (Catalytic Domain)"/>
    <property type="match status" value="1"/>
</dbReference>
<comment type="caution">
    <text evidence="1">The sequence shown here is derived from an EMBL/GenBank/DDBJ whole genome shotgun (WGS) entry which is preliminary data.</text>
</comment>
<reference evidence="1 2" key="1">
    <citation type="submission" date="2015-07" db="EMBL/GenBank/DDBJ databases">
        <title>Comparative genomics of the Sigatoka disease complex on banana suggests a link between parallel evolutionary changes in Pseudocercospora fijiensis and Pseudocercospora eumusae and increased virulence on the banana host.</title>
        <authorList>
            <person name="Chang T.-C."/>
            <person name="Salvucci A."/>
            <person name="Crous P.W."/>
            <person name="Stergiopoulos I."/>
        </authorList>
    </citation>
    <scope>NUCLEOTIDE SEQUENCE [LARGE SCALE GENOMIC DNA]</scope>
    <source>
        <strain evidence="1 2">CBS 114824</strain>
    </source>
</reference>
<evidence type="ECO:0008006" key="3">
    <source>
        <dbReference type="Google" id="ProtNLM"/>
    </source>
</evidence>
<dbReference type="EMBL" id="LFZN01000169">
    <property type="protein sequence ID" value="KXS96624.1"/>
    <property type="molecule type" value="Genomic_DNA"/>
</dbReference>
<dbReference type="InterPro" id="IPR024079">
    <property type="entry name" value="MetalloPept_cat_dom_sf"/>
</dbReference>